<feature type="compositionally biased region" description="Basic and acidic residues" evidence="1">
    <location>
        <begin position="215"/>
        <end position="227"/>
    </location>
</feature>
<feature type="region of interest" description="Disordered" evidence="1">
    <location>
        <begin position="685"/>
        <end position="897"/>
    </location>
</feature>
<gene>
    <name evidence="2" type="ORF">IAR55_002051</name>
</gene>
<protein>
    <recommendedName>
        <fullName evidence="4">PH domain-containing protein</fullName>
    </recommendedName>
</protein>
<feature type="compositionally biased region" description="Low complexity" evidence="1">
    <location>
        <begin position="290"/>
        <end position="305"/>
    </location>
</feature>
<feature type="region of interest" description="Disordered" evidence="1">
    <location>
        <begin position="209"/>
        <end position="305"/>
    </location>
</feature>
<feature type="region of interest" description="Disordered" evidence="1">
    <location>
        <begin position="469"/>
        <end position="488"/>
    </location>
</feature>
<feature type="compositionally biased region" description="Polar residues" evidence="1">
    <location>
        <begin position="234"/>
        <end position="265"/>
    </location>
</feature>
<dbReference type="KEGG" id="kne:92179310"/>
<keyword evidence="3" id="KW-1185">Reference proteome</keyword>
<feature type="compositionally biased region" description="Low complexity" evidence="1">
    <location>
        <begin position="142"/>
        <end position="165"/>
    </location>
</feature>
<dbReference type="EMBL" id="JBCAWK010000004">
    <property type="protein sequence ID" value="KAK8861232.1"/>
    <property type="molecule type" value="Genomic_DNA"/>
</dbReference>
<name>A0AAW0YQ33_9TREE</name>
<feature type="compositionally biased region" description="Polar residues" evidence="1">
    <location>
        <begin position="846"/>
        <end position="859"/>
    </location>
</feature>
<proteinExistence type="predicted"/>
<evidence type="ECO:0000313" key="3">
    <source>
        <dbReference type="Proteomes" id="UP001388673"/>
    </source>
</evidence>
<feature type="compositionally biased region" description="Polar residues" evidence="1">
    <location>
        <begin position="752"/>
        <end position="766"/>
    </location>
</feature>
<feature type="compositionally biased region" description="Low complexity" evidence="1">
    <location>
        <begin position="767"/>
        <end position="781"/>
    </location>
</feature>
<dbReference type="RefSeq" id="XP_066803857.1">
    <property type="nucleotide sequence ID" value="XM_066945168.1"/>
</dbReference>
<evidence type="ECO:0008006" key="4">
    <source>
        <dbReference type="Google" id="ProtNLM"/>
    </source>
</evidence>
<feature type="region of interest" description="Disordered" evidence="1">
    <location>
        <begin position="29"/>
        <end position="124"/>
    </location>
</feature>
<feature type="region of interest" description="Disordered" evidence="1">
    <location>
        <begin position="652"/>
        <end position="672"/>
    </location>
</feature>
<sequence length="1149" mass="119873">MPRAPPQPSAGLGIEDELSFGSDEDLIADVGEIPLPTAIPPLPPVPTSRAAPPLAARAEKTKSGRFGSGFKGLGSSSKKEKEKDDGRRKRTATEETVKLASPSSVSVYPSAGTRSKKDSKQLAKSSLIIEPQLESVLDLASMGSPSAYSGSGSGSGSTPSIGSVPTPAGTVGKKKGLMGAFRGLGIGGGGGGGGGGHGKKDDVIAVYGGSGSGGRRVEKIRQEDALHPVKSIDSYGTRSSISRQHSIDLSQSNFSSPRTDSSNQSVHHHHLAPISMSPFQPQPPDLTPDSTIRSSIASQQTSISSLHRRASIATSVGTGHGIGPAESPSLFNKGILGKFPDIPFDAHTPVAHIADPKPRPSIVSIATDSSGVAAEPISIAFADITSVLLPTFPASLASLDSIQILSATVIRRTFTTSGMPDKEKSSSIRSLAGMLPSGASNSSAIPNTPKKPLWITQQLVLTSFKVGGSSPSATPDLAGYPTSNSSAIRESSNSRTIAHLHLFTVHGSGPGGKSSTGSGNIGLGISSSQSFGQRPRGGSLMASGGADENEVARKMIKGESTAGVWDELDGKRKFVMRVGFGGQEAKGEDDMEWVVEMRNAEQLHEWIRQIKSIAVVIRAEQEGHGRAIREAYNQGSMRGDDLALELDMQRRSASIRSPTSTSSHSGSALPSRSIYPHQYHESAPLLEQSEESDERGRPSKFERLPSAAREESPDMLGPEDDGRSRQTKPGPIPYNNTSSTRTTTPPIAGLNGRTQPASPVIDTTSLASAASSRPGTSSSVATNPVPPGGASISRSGGSIVRRKPSWSSSTSGASSVLVRKYGKAMPPPPPPPSGAPPSAPLPALPTNTRSESPTTTSNPPILPRTFELGAPVSEGTSDLPPLPATSAPRNSLPSPDITDDELALLRARQVSRAASLPTDDPSLGKAAAAKLRKERLLASFRPIPLAPEVETSPKLVGTGEDKLSSTASVSPTSHDSHQAFATSPLGAHVERMAIATPTTTVPGLSRLESTTSSATGFYTPTEGSISQFGIEDANGIRDGGEKEIIDESGLSTPSTLHLGLGDTSSSVVEKMQETYRPEPRRFASDAVSLISVTSSLGSSRASTTASRRRRERKIAVDVMSEFNETPGAAFDVEGEEEIKEDRPRAIRFA</sequence>
<accession>A0AAW0YQ33</accession>
<organism evidence="2 3">
    <name type="scientific">Kwoniella newhampshirensis</name>
    <dbReference type="NCBI Taxonomy" id="1651941"/>
    <lineage>
        <taxon>Eukaryota</taxon>
        <taxon>Fungi</taxon>
        <taxon>Dikarya</taxon>
        <taxon>Basidiomycota</taxon>
        <taxon>Agaricomycotina</taxon>
        <taxon>Tremellomycetes</taxon>
        <taxon>Tremellales</taxon>
        <taxon>Cryptococcaceae</taxon>
        <taxon>Kwoniella</taxon>
    </lineage>
</organism>
<dbReference type="Proteomes" id="UP001388673">
    <property type="component" value="Unassembled WGS sequence"/>
</dbReference>
<dbReference type="GeneID" id="92179310"/>
<feature type="compositionally biased region" description="Low complexity" evidence="1">
    <location>
        <begin position="735"/>
        <end position="746"/>
    </location>
</feature>
<feature type="compositionally biased region" description="Low complexity" evidence="1">
    <location>
        <begin position="788"/>
        <end position="815"/>
    </location>
</feature>
<feature type="compositionally biased region" description="Pro residues" evidence="1">
    <location>
        <begin position="825"/>
        <end position="843"/>
    </location>
</feature>
<evidence type="ECO:0000313" key="2">
    <source>
        <dbReference type="EMBL" id="KAK8861232.1"/>
    </source>
</evidence>
<feature type="region of interest" description="Disordered" evidence="1">
    <location>
        <begin position="142"/>
        <end position="170"/>
    </location>
</feature>
<feature type="region of interest" description="Disordered" evidence="1">
    <location>
        <begin position="996"/>
        <end position="1023"/>
    </location>
</feature>
<feature type="region of interest" description="Disordered" evidence="1">
    <location>
        <begin position="951"/>
        <end position="979"/>
    </location>
</feature>
<reference evidence="2 3" key="1">
    <citation type="journal article" date="2024" name="bioRxiv">
        <title>Comparative genomics of Cryptococcus and Kwoniella reveals pathogenesis evolution and contrasting karyotype dynamics via intercentromeric recombination or chromosome fusion.</title>
        <authorList>
            <person name="Coelho M.A."/>
            <person name="David-Palma M."/>
            <person name="Shea T."/>
            <person name="Bowers K."/>
            <person name="McGinley-Smith S."/>
            <person name="Mohammad A.W."/>
            <person name="Gnirke A."/>
            <person name="Yurkov A.M."/>
            <person name="Nowrousian M."/>
            <person name="Sun S."/>
            <person name="Cuomo C.A."/>
            <person name="Heitman J."/>
        </authorList>
    </citation>
    <scope>NUCLEOTIDE SEQUENCE [LARGE SCALE GENOMIC DNA]</scope>
    <source>
        <strain evidence="2 3">CBS 13917</strain>
    </source>
</reference>
<feature type="compositionally biased region" description="Pro residues" evidence="1">
    <location>
        <begin position="37"/>
        <end position="46"/>
    </location>
</feature>
<feature type="compositionally biased region" description="Basic and acidic residues" evidence="1">
    <location>
        <begin position="77"/>
        <end position="97"/>
    </location>
</feature>
<feature type="compositionally biased region" description="Low complexity" evidence="1">
    <location>
        <begin position="652"/>
        <end position="671"/>
    </location>
</feature>
<evidence type="ECO:0000256" key="1">
    <source>
        <dbReference type="SAM" id="MobiDB-lite"/>
    </source>
</evidence>
<comment type="caution">
    <text evidence="2">The sequence shown here is derived from an EMBL/GenBank/DDBJ whole genome shotgun (WGS) entry which is preliminary data.</text>
</comment>
<feature type="compositionally biased region" description="Low complexity" evidence="1">
    <location>
        <begin position="100"/>
        <end position="111"/>
    </location>
</feature>
<feature type="compositionally biased region" description="Basic and acidic residues" evidence="1">
    <location>
        <begin position="694"/>
        <end position="712"/>
    </location>
</feature>
<dbReference type="AlphaFoldDB" id="A0AAW0YQ33"/>
<feature type="compositionally biased region" description="Polar residues" evidence="1">
    <location>
        <begin position="964"/>
        <end position="973"/>
    </location>
</feature>